<evidence type="ECO:0000256" key="1">
    <source>
        <dbReference type="SAM" id="MobiDB-lite"/>
    </source>
</evidence>
<comment type="caution">
    <text evidence="2">The sequence shown here is derived from an EMBL/GenBank/DDBJ whole genome shotgun (WGS) entry which is preliminary data.</text>
</comment>
<gene>
    <name evidence="2" type="ORF">G2W53_010528</name>
</gene>
<feature type="compositionally biased region" description="Acidic residues" evidence="1">
    <location>
        <begin position="137"/>
        <end position="149"/>
    </location>
</feature>
<feature type="region of interest" description="Disordered" evidence="1">
    <location>
        <begin position="136"/>
        <end position="242"/>
    </location>
</feature>
<dbReference type="Proteomes" id="UP000634136">
    <property type="component" value="Unassembled WGS sequence"/>
</dbReference>
<accession>A0A834X0F6</accession>
<organism evidence="2 3">
    <name type="scientific">Senna tora</name>
    <dbReference type="NCBI Taxonomy" id="362788"/>
    <lineage>
        <taxon>Eukaryota</taxon>
        <taxon>Viridiplantae</taxon>
        <taxon>Streptophyta</taxon>
        <taxon>Embryophyta</taxon>
        <taxon>Tracheophyta</taxon>
        <taxon>Spermatophyta</taxon>
        <taxon>Magnoliopsida</taxon>
        <taxon>eudicotyledons</taxon>
        <taxon>Gunneridae</taxon>
        <taxon>Pentapetalae</taxon>
        <taxon>rosids</taxon>
        <taxon>fabids</taxon>
        <taxon>Fabales</taxon>
        <taxon>Fabaceae</taxon>
        <taxon>Caesalpinioideae</taxon>
        <taxon>Cassia clade</taxon>
        <taxon>Senna</taxon>
    </lineage>
</organism>
<name>A0A834X0F6_9FABA</name>
<evidence type="ECO:0000313" key="3">
    <source>
        <dbReference type="Proteomes" id="UP000634136"/>
    </source>
</evidence>
<sequence length="242" mass="27299">MEWLSEGDIAGDQQFWLSCSARCATPRTITRRTLVGASTFYMCGRVSDFPFSHRKGRIASIAVWTPMKRLHSILFILDLVLGKYGPPLSSWTLRMLDHTHTRAPNFLYEPLNSADPSRSRPKLMSIVHFLPHLREQTEDDHDDDNDEAVDDVHNDDGEDGEQGNSEPPPDFFEGLEEFLVTPPPYTQTQGESSSGSSTSTRACRPCKDKDEDEDADSQLLQQGSCRRVPRRCGTGSHYYGHH</sequence>
<feature type="compositionally biased region" description="Low complexity" evidence="1">
    <location>
        <begin position="186"/>
        <end position="200"/>
    </location>
</feature>
<evidence type="ECO:0000313" key="2">
    <source>
        <dbReference type="EMBL" id="KAF7835669.1"/>
    </source>
</evidence>
<protein>
    <submittedName>
        <fullName evidence="2">Uncharacterized protein</fullName>
    </submittedName>
</protein>
<dbReference type="EMBL" id="JAAIUW010000004">
    <property type="protein sequence ID" value="KAF7835669.1"/>
    <property type="molecule type" value="Genomic_DNA"/>
</dbReference>
<dbReference type="AlphaFoldDB" id="A0A834X0F6"/>
<reference evidence="2" key="1">
    <citation type="submission" date="2020-09" db="EMBL/GenBank/DDBJ databases">
        <title>Genome-Enabled Discovery of Anthraquinone Biosynthesis in Senna tora.</title>
        <authorList>
            <person name="Kang S.-H."/>
            <person name="Pandey R.P."/>
            <person name="Lee C.-M."/>
            <person name="Sim J.-S."/>
            <person name="Jeong J.-T."/>
            <person name="Choi B.-S."/>
            <person name="Jung M."/>
            <person name="Ginzburg D."/>
            <person name="Zhao K."/>
            <person name="Won S.Y."/>
            <person name="Oh T.-J."/>
            <person name="Yu Y."/>
            <person name="Kim N.-H."/>
            <person name="Lee O.R."/>
            <person name="Lee T.-H."/>
            <person name="Bashyal P."/>
            <person name="Kim T.-S."/>
            <person name="Lee W.-H."/>
            <person name="Kawkins C."/>
            <person name="Kim C.-K."/>
            <person name="Kim J.S."/>
            <person name="Ahn B.O."/>
            <person name="Rhee S.Y."/>
            <person name="Sohng J.K."/>
        </authorList>
    </citation>
    <scope>NUCLEOTIDE SEQUENCE</scope>
    <source>
        <tissue evidence="2">Leaf</tissue>
    </source>
</reference>
<proteinExistence type="predicted"/>
<keyword evidence="3" id="KW-1185">Reference proteome</keyword>